<evidence type="ECO:0000259" key="1">
    <source>
        <dbReference type="PROSITE" id="PS51737"/>
    </source>
</evidence>
<sequence length="137" mass="16002">MGLTPYGYRIEEGRAVIDEEQAERVRKLYRGYLSGLALMPAAKQAGIETWHGSAKRLLQNRHYLGDAYYPAIIDRETFDKAEQELKKRAEKLGRVWEQKEEEKVTYPVDFSIKPMEKQYEDPFMQAEYAYSLIESEG</sequence>
<reference evidence="2" key="1">
    <citation type="submission" date="2009-07" db="EMBL/GenBank/DDBJ databases">
        <authorList>
            <person name="Weinstock G."/>
            <person name="Sodergren E."/>
            <person name="Clifton S."/>
            <person name="Fulton L."/>
            <person name="Fulton B."/>
            <person name="Courtney L."/>
            <person name="Fronick C."/>
            <person name="Harrison M."/>
            <person name="Strong C."/>
            <person name="Farmer C."/>
            <person name="Delahaunty K."/>
            <person name="Markovic C."/>
            <person name="Hall O."/>
            <person name="Minx P."/>
            <person name="Tomlinson C."/>
            <person name="Mitreva M."/>
            <person name="Nelson J."/>
            <person name="Hou S."/>
            <person name="Wollam A."/>
            <person name="Pepin K.H."/>
            <person name="Johnson M."/>
            <person name="Bhonagiri V."/>
            <person name="Nash W.E."/>
            <person name="Warren W."/>
            <person name="Chinwalla A."/>
            <person name="Mardis E.R."/>
            <person name="Wilson R.K."/>
        </authorList>
    </citation>
    <scope>NUCLEOTIDE SEQUENCE [LARGE SCALE GENOMIC DNA]</scope>
    <source>
        <strain evidence="2">DSM 14469</strain>
    </source>
</reference>
<dbReference type="eggNOG" id="COG1961">
    <property type="taxonomic scope" value="Bacteria"/>
</dbReference>
<dbReference type="GO" id="GO:0000150">
    <property type="term" value="F:DNA strand exchange activity"/>
    <property type="evidence" value="ECO:0007669"/>
    <property type="project" value="InterPro"/>
</dbReference>
<gene>
    <name evidence="2" type="ORF">BRYFOR_09688</name>
</gene>
<dbReference type="STRING" id="168384.SAMN05660368_04143"/>
<accession>C6LLY9</accession>
<dbReference type="PROSITE" id="PS51737">
    <property type="entry name" value="RECOMBINASE_DNA_BIND"/>
    <property type="match status" value="1"/>
</dbReference>
<dbReference type="Proteomes" id="UP000005561">
    <property type="component" value="Unassembled WGS sequence"/>
</dbReference>
<dbReference type="InterPro" id="IPR011109">
    <property type="entry name" value="DNA_bind_recombinase_dom"/>
</dbReference>
<evidence type="ECO:0000313" key="3">
    <source>
        <dbReference type="Proteomes" id="UP000005561"/>
    </source>
</evidence>
<feature type="domain" description="Recombinase" evidence="1">
    <location>
        <begin position="5"/>
        <end position="91"/>
    </location>
</feature>
<dbReference type="InterPro" id="IPR038109">
    <property type="entry name" value="DNA_bind_recomb_sf"/>
</dbReference>
<organism evidence="2 3">
    <name type="scientific">Marvinbryantia formatexigens DSM 14469</name>
    <dbReference type="NCBI Taxonomy" id="478749"/>
    <lineage>
        <taxon>Bacteria</taxon>
        <taxon>Bacillati</taxon>
        <taxon>Bacillota</taxon>
        <taxon>Clostridia</taxon>
        <taxon>Lachnospirales</taxon>
        <taxon>Lachnospiraceae</taxon>
        <taxon>Marvinbryantia</taxon>
    </lineage>
</organism>
<dbReference type="OrthoDB" id="2188903at2"/>
<dbReference type="EMBL" id="ACCL02000035">
    <property type="protein sequence ID" value="EET58352.1"/>
    <property type="molecule type" value="Genomic_DNA"/>
</dbReference>
<comment type="caution">
    <text evidence="2">The sequence shown here is derived from an EMBL/GenBank/DDBJ whole genome shotgun (WGS) entry which is preliminary data.</text>
</comment>
<name>C6LLY9_9FIRM</name>
<keyword evidence="3" id="KW-1185">Reference proteome</keyword>
<dbReference type="AlphaFoldDB" id="C6LLY9"/>
<evidence type="ECO:0000313" key="2">
    <source>
        <dbReference type="EMBL" id="EET58352.1"/>
    </source>
</evidence>
<dbReference type="GO" id="GO:0003677">
    <property type="term" value="F:DNA binding"/>
    <property type="evidence" value="ECO:0007669"/>
    <property type="project" value="InterPro"/>
</dbReference>
<proteinExistence type="predicted"/>
<dbReference type="RefSeq" id="WP_006864440.1">
    <property type="nucleotide sequence ID" value="NZ_ACCL02000035.1"/>
</dbReference>
<protein>
    <submittedName>
        <fullName evidence="2">Recombinase</fullName>
    </submittedName>
</protein>
<dbReference type="Gene3D" id="3.90.1750.20">
    <property type="entry name" value="Putative Large Serine Recombinase, Chain B, Domain 2"/>
    <property type="match status" value="1"/>
</dbReference>